<evidence type="ECO:0000313" key="3">
    <source>
        <dbReference type="Proteomes" id="UP000216454"/>
    </source>
</evidence>
<gene>
    <name evidence="2" type="ORF">PSSU_1273</name>
</gene>
<evidence type="ECO:0000313" key="2">
    <source>
        <dbReference type="EMBL" id="OZG49449.1"/>
    </source>
</evidence>
<feature type="compositionally biased region" description="Basic residues" evidence="1">
    <location>
        <begin position="36"/>
        <end position="49"/>
    </location>
</feature>
<dbReference type="EMBL" id="MWWQ01000014">
    <property type="protein sequence ID" value="OZG49449.1"/>
    <property type="molecule type" value="Genomic_DNA"/>
</dbReference>
<organism evidence="2 3">
    <name type="scientific">Pseudoscardovia suis</name>
    <dbReference type="NCBI Taxonomy" id="987063"/>
    <lineage>
        <taxon>Bacteria</taxon>
        <taxon>Bacillati</taxon>
        <taxon>Actinomycetota</taxon>
        <taxon>Actinomycetes</taxon>
        <taxon>Bifidobacteriales</taxon>
        <taxon>Bifidobacteriaceae</taxon>
        <taxon>Pseudoscardovia</taxon>
    </lineage>
</organism>
<feature type="compositionally biased region" description="Basic and acidic residues" evidence="1">
    <location>
        <begin position="50"/>
        <end position="66"/>
    </location>
</feature>
<name>A0A261ERH1_9BIFI</name>
<sequence>MGPQTRDGKARVNKARGSKAQTDNAEAGKIQTGKVRTGKARTGKARTGKARTDKTQTDKTQTDKTRSGSMKNMIGTLLPGMRRARGTDGFRPTRQPAQGHGEGIVPAILALACDGSTMVDIASAVGMPVAFVRQVIESAAEDGRIDVASWRGTCASGTCTPQPTSLLCAGCPFRPRDSH</sequence>
<dbReference type="AlphaFoldDB" id="A0A261ERH1"/>
<evidence type="ECO:0000256" key="1">
    <source>
        <dbReference type="SAM" id="MobiDB-lite"/>
    </source>
</evidence>
<feature type="region of interest" description="Disordered" evidence="1">
    <location>
        <begin position="1"/>
        <end position="73"/>
    </location>
</feature>
<comment type="caution">
    <text evidence="2">The sequence shown here is derived from an EMBL/GenBank/DDBJ whole genome shotgun (WGS) entry which is preliminary data.</text>
</comment>
<reference evidence="2 3" key="1">
    <citation type="journal article" date="2017" name="BMC Genomics">
        <title>Comparative genomic and phylogenomic analyses of the Bifidobacteriaceae family.</title>
        <authorList>
            <person name="Lugli G.A."/>
            <person name="Milani C."/>
            <person name="Turroni F."/>
            <person name="Duranti S."/>
            <person name="Mancabelli L."/>
            <person name="Mangifesta M."/>
            <person name="Ferrario C."/>
            <person name="Modesto M."/>
            <person name="Mattarelli P."/>
            <person name="Jiri K."/>
            <person name="van Sinderen D."/>
            <person name="Ventura M."/>
        </authorList>
    </citation>
    <scope>NUCLEOTIDE SEQUENCE [LARGE SCALE GENOMIC DNA]</scope>
    <source>
        <strain evidence="2 3">DSM 24744</strain>
    </source>
</reference>
<feature type="compositionally biased region" description="Basic and acidic residues" evidence="1">
    <location>
        <begin position="1"/>
        <end position="10"/>
    </location>
</feature>
<proteinExistence type="predicted"/>
<dbReference type="Proteomes" id="UP000216454">
    <property type="component" value="Unassembled WGS sequence"/>
</dbReference>
<protein>
    <submittedName>
        <fullName evidence="2">Cytosolic protein</fullName>
    </submittedName>
</protein>
<keyword evidence="3" id="KW-1185">Reference proteome</keyword>
<accession>A0A261ERH1</accession>